<comment type="caution">
    <text evidence="1">The sequence shown here is derived from an EMBL/GenBank/DDBJ whole genome shotgun (WGS) entry which is preliminary data.</text>
</comment>
<organism evidence="1 2">
    <name type="scientific">Prevotella jejuni</name>
    <dbReference type="NCBI Taxonomy" id="1177574"/>
    <lineage>
        <taxon>Bacteria</taxon>
        <taxon>Pseudomonadati</taxon>
        <taxon>Bacteroidota</taxon>
        <taxon>Bacteroidia</taxon>
        <taxon>Bacteroidales</taxon>
        <taxon>Prevotellaceae</taxon>
        <taxon>Prevotella</taxon>
    </lineage>
</organism>
<evidence type="ECO:0000313" key="2">
    <source>
        <dbReference type="Proteomes" id="UP000198427"/>
    </source>
</evidence>
<keyword evidence="2" id="KW-1185">Reference proteome</keyword>
<dbReference type="EMBL" id="FZNZ01000011">
    <property type="protein sequence ID" value="SNR79258.1"/>
    <property type="molecule type" value="Genomic_DNA"/>
</dbReference>
<dbReference type="Proteomes" id="UP000198427">
    <property type="component" value="Unassembled WGS sequence"/>
</dbReference>
<protein>
    <submittedName>
        <fullName evidence="1">Uncharacterized protein</fullName>
    </submittedName>
</protein>
<gene>
    <name evidence="1" type="ORF">SAMN06265364_11112</name>
</gene>
<accession>A0A2K9H7F1</accession>
<dbReference type="KEGG" id="pje:CRM71_03850"/>
<name>A0A2K9H7F1_9BACT</name>
<dbReference type="AlphaFoldDB" id="A0A2K9H7F1"/>
<reference evidence="1 2" key="1">
    <citation type="submission" date="2017-06" db="EMBL/GenBank/DDBJ databases">
        <authorList>
            <person name="Varghese N."/>
            <person name="Submissions S."/>
        </authorList>
    </citation>
    <scope>NUCLEOTIDE SEQUENCE [LARGE SCALE GENOMIC DNA]</scope>
    <source>
        <strain evidence="1 2">DSM 26989</strain>
    </source>
</reference>
<sequence length="137" mass="16080">MSVNRIEYCQIWKCLLLVVLVWPIYLVYSIVVVYYDNKALETGPIKSYEIVSKHSGAVNITSYIIVRYIGKDYTVTVSKKDINEDKLYMPLYYNKLTDTLFYDIRDDIFVRVGFLSLGLLSICCMYHYIKGYHGEKQ</sequence>
<proteinExistence type="predicted"/>
<evidence type="ECO:0000313" key="1">
    <source>
        <dbReference type="EMBL" id="SNR79258.1"/>
    </source>
</evidence>